<feature type="non-terminal residue" evidence="2">
    <location>
        <position position="1"/>
    </location>
</feature>
<dbReference type="InterPro" id="IPR036866">
    <property type="entry name" value="RibonucZ/Hydroxyglut_hydro"/>
</dbReference>
<dbReference type="SUPFAM" id="SSF56281">
    <property type="entry name" value="Metallo-hydrolase/oxidoreductase"/>
    <property type="match status" value="1"/>
</dbReference>
<proteinExistence type="predicted"/>
<protein>
    <recommendedName>
        <fullName evidence="1">Metallo-beta-lactamase domain-containing protein</fullName>
    </recommendedName>
</protein>
<organism evidence="2">
    <name type="scientific">marine sediment metagenome</name>
    <dbReference type="NCBI Taxonomy" id="412755"/>
    <lineage>
        <taxon>unclassified sequences</taxon>
        <taxon>metagenomes</taxon>
        <taxon>ecological metagenomes</taxon>
    </lineage>
</organism>
<dbReference type="InterPro" id="IPR001279">
    <property type="entry name" value="Metallo-B-lactamas"/>
</dbReference>
<name>X1A9J2_9ZZZZ</name>
<dbReference type="EMBL" id="BART01016226">
    <property type="protein sequence ID" value="GAG79050.1"/>
    <property type="molecule type" value="Genomic_DNA"/>
</dbReference>
<evidence type="ECO:0000259" key="1">
    <source>
        <dbReference type="Pfam" id="PF12706"/>
    </source>
</evidence>
<dbReference type="Gene3D" id="3.60.15.10">
    <property type="entry name" value="Ribonuclease Z/Hydroxyacylglutathione hydrolase-like"/>
    <property type="match status" value="1"/>
</dbReference>
<accession>X1A9J2</accession>
<comment type="caution">
    <text evidence="2">The sequence shown here is derived from an EMBL/GenBank/DDBJ whole genome shotgun (WGS) entry which is preliminary data.</text>
</comment>
<gene>
    <name evidence="2" type="ORF">S01H4_31266</name>
</gene>
<evidence type="ECO:0000313" key="2">
    <source>
        <dbReference type="EMBL" id="GAG79050.1"/>
    </source>
</evidence>
<sequence length="146" mass="16387">AEALFPGSTKVERRFELRFIEYTQGEEIEVGPVRVTPYEVRHPSGAPPYALRIETGGKIVSFSGDTEWVDSLITAANGADLFIAECFGFNEPRGYHMTWREIEQHLDQLGAKRVMLTHMGTEMLAKCSEVRDPRVLVAEDGMIVDV</sequence>
<dbReference type="AlphaFoldDB" id="X1A9J2"/>
<feature type="domain" description="Metallo-beta-lactamase" evidence="1">
    <location>
        <begin position="15"/>
        <end position="119"/>
    </location>
</feature>
<dbReference type="Pfam" id="PF12706">
    <property type="entry name" value="Lactamase_B_2"/>
    <property type="match status" value="1"/>
</dbReference>
<reference evidence="2" key="1">
    <citation type="journal article" date="2014" name="Front. Microbiol.">
        <title>High frequency of phylogenetically diverse reductive dehalogenase-homologous genes in deep subseafloor sedimentary metagenomes.</title>
        <authorList>
            <person name="Kawai M."/>
            <person name="Futagami T."/>
            <person name="Toyoda A."/>
            <person name="Takaki Y."/>
            <person name="Nishi S."/>
            <person name="Hori S."/>
            <person name="Arai W."/>
            <person name="Tsubouchi T."/>
            <person name="Morono Y."/>
            <person name="Uchiyama I."/>
            <person name="Ito T."/>
            <person name="Fujiyama A."/>
            <person name="Inagaki F."/>
            <person name="Takami H."/>
        </authorList>
    </citation>
    <scope>NUCLEOTIDE SEQUENCE</scope>
    <source>
        <strain evidence="2">Expedition CK06-06</strain>
    </source>
</reference>